<dbReference type="AlphaFoldDB" id="A0A553STD0"/>
<evidence type="ECO:0000259" key="1">
    <source>
        <dbReference type="Pfam" id="PF09346"/>
    </source>
</evidence>
<dbReference type="Gene3D" id="3.40.1580.10">
    <property type="entry name" value="SMI1/KNR4-like"/>
    <property type="match status" value="1"/>
</dbReference>
<evidence type="ECO:0000313" key="2">
    <source>
        <dbReference type="EMBL" id="TRZ40263.1"/>
    </source>
</evidence>
<sequence length="459" mass="54313">MKWGLKSMEDFKILKSRWEQILQKLENNNGQVHPIVIGKTATINEIEAKEKELGYHLPSSYKYILHNLGKSLSFYYSFSEDTMIPREFTEIFSGEINWNIETLHNLNMLANELIEDGEDYGRLLRGKLEFSQAGNGDIYAFDMTAESDEKPVIYWDHEEDTFTYIADSFIDYLFRITELGCIGSEKWQLEYFLSDTGLNTTSLAAVKWKQWFESFSETTLDDVKDNMEQLIAYVVYRKKLDEESIDCLQRFNKNELFDFLIEELHKQEAFNDQKIICEIIGRVLGIYAETWVRSLWEIKQFNIDTRLRSYLTSMCLGKDKGLSLVFNFLEQESNKKITGYDALSHLGDFHSRDVILWMENHVKFPVTEGWDELFVRSNFSWDDLERWTSLEEKHEVTVIHALEMYIHEKVAKDKYTHIISDLPTKSKFTDFLVQFHDKQLIKKRRISIEKVIQNIKIFY</sequence>
<dbReference type="InterPro" id="IPR037883">
    <property type="entry name" value="Knr4/Smi1-like_sf"/>
</dbReference>
<name>A0A553STD0_NIACI</name>
<dbReference type="SUPFAM" id="SSF160631">
    <property type="entry name" value="SMI1/KNR4-like"/>
    <property type="match status" value="1"/>
</dbReference>
<gene>
    <name evidence="2" type="ORF">CEQ21_04825</name>
</gene>
<evidence type="ECO:0000313" key="3">
    <source>
        <dbReference type="Proteomes" id="UP000319837"/>
    </source>
</evidence>
<accession>A0A553STD0</accession>
<dbReference type="Proteomes" id="UP000319837">
    <property type="component" value="Unassembled WGS sequence"/>
</dbReference>
<organism evidence="2 3">
    <name type="scientific">Niallia circulans</name>
    <name type="common">Bacillus circulans</name>
    <dbReference type="NCBI Taxonomy" id="1397"/>
    <lineage>
        <taxon>Bacteria</taxon>
        <taxon>Bacillati</taxon>
        <taxon>Bacillota</taxon>
        <taxon>Bacilli</taxon>
        <taxon>Bacillales</taxon>
        <taxon>Bacillaceae</taxon>
        <taxon>Niallia</taxon>
    </lineage>
</organism>
<comment type="caution">
    <text evidence="2">The sequence shown here is derived from an EMBL/GenBank/DDBJ whole genome shotgun (WGS) entry which is preliminary data.</text>
</comment>
<dbReference type="InterPro" id="IPR018958">
    <property type="entry name" value="Knr4/Smi1-like_dom"/>
</dbReference>
<feature type="domain" description="Knr4/Smi1-like" evidence="1">
    <location>
        <begin position="41"/>
        <end position="173"/>
    </location>
</feature>
<dbReference type="Pfam" id="PF09346">
    <property type="entry name" value="SMI1_KNR4"/>
    <property type="match status" value="1"/>
</dbReference>
<dbReference type="EMBL" id="RIBP01000001">
    <property type="protein sequence ID" value="TRZ40263.1"/>
    <property type="molecule type" value="Genomic_DNA"/>
</dbReference>
<protein>
    <submittedName>
        <fullName evidence="2">SMI1/KNR4 family protein</fullName>
    </submittedName>
</protein>
<proteinExistence type="predicted"/>
<reference evidence="3" key="1">
    <citation type="submission" date="2018-10" db="EMBL/GenBank/DDBJ databases">
        <title>FDA dAtabase for Regulatory Grade micrObial Sequences (FDA-ARGOS): Supporting development and validation of Infectious Disease Dx tests.</title>
        <authorList>
            <person name="Minogue T."/>
            <person name="Wolcott M."/>
            <person name="Wasieloski L."/>
            <person name="Aguilar W."/>
            <person name="Moore D."/>
            <person name="Tallon L."/>
            <person name="Sadzewicz L."/>
            <person name="Sengamalay N."/>
            <person name="Ott S."/>
            <person name="Godinez A."/>
            <person name="Nagaraj S."/>
            <person name="Vavikolanu K."/>
            <person name="Vyas G."/>
            <person name="Nadendla S."/>
            <person name="George J."/>
            <person name="Sichtig H."/>
        </authorList>
    </citation>
    <scope>NUCLEOTIDE SEQUENCE [LARGE SCALE GENOMIC DNA]</scope>
    <source>
        <strain evidence="3">FDAARGOS_343</strain>
    </source>
</reference>